<dbReference type="InterPro" id="IPR014710">
    <property type="entry name" value="RmlC-like_jellyroll"/>
</dbReference>
<dbReference type="SUPFAM" id="SSF51182">
    <property type="entry name" value="RmlC-like cupins"/>
    <property type="match status" value="1"/>
</dbReference>
<evidence type="ECO:0000313" key="1">
    <source>
        <dbReference type="EMBL" id="CAI8057211.1"/>
    </source>
</evidence>
<gene>
    <name evidence="1" type="ORF">GBAR_LOCUS31173</name>
</gene>
<dbReference type="AlphaFoldDB" id="A0AA35U0Y3"/>
<reference evidence="1" key="1">
    <citation type="submission" date="2023-03" db="EMBL/GenBank/DDBJ databases">
        <authorList>
            <person name="Steffen K."/>
            <person name="Cardenas P."/>
        </authorList>
    </citation>
    <scope>NUCLEOTIDE SEQUENCE</scope>
</reference>
<evidence type="ECO:0000313" key="2">
    <source>
        <dbReference type="Proteomes" id="UP001174909"/>
    </source>
</evidence>
<dbReference type="Gene3D" id="2.60.120.10">
    <property type="entry name" value="Jelly Rolls"/>
    <property type="match status" value="1"/>
</dbReference>
<dbReference type="EMBL" id="CASHTH010004428">
    <property type="protein sequence ID" value="CAI8057211.1"/>
    <property type="molecule type" value="Genomic_DNA"/>
</dbReference>
<dbReference type="Proteomes" id="UP001174909">
    <property type="component" value="Unassembled WGS sequence"/>
</dbReference>
<organism evidence="1 2">
    <name type="scientific">Geodia barretti</name>
    <name type="common">Barrett's horny sponge</name>
    <dbReference type="NCBI Taxonomy" id="519541"/>
    <lineage>
        <taxon>Eukaryota</taxon>
        <taxon>Metazoa</taxon>
        <taxon>Porifera</taxon>
        <taxon>Demospongiae</taxon>
        <taxon>Heteroscleromorpha</taxon>
        <taxon>Tetractinellida</taxon>
        <taxon>Astrophorina</taxon>
        <taxon>Geodiidae</taxon>
        <taxon>Geodia</taxon>
    </lineage>
</organism>
<sequence>MVFVRIYTGEDGQTHFEDLDLSGNRAIHSGMQVTPGVNFRRFDPGYFSDWHTAPRRQYVITLAGEMEVGIGDGTKRRFGAGDVLLADDLTGQGHTTAVVGDQPRVSVTIPLTLWSPWLPADQ</sequence>
<proteinExistence type="predicted"/>
<protein>
    <submittedName>
        <fullName evidence="1">Uncharacterized protein</fullName>
    </submittedName>
</protein>
<name>A0AA35U0Y3_GEOBA</name>
<dbReference type="InterPro" id="IPR011051">
    <property type="entry name" value="RmlC_Cupin_sf"/>
</dbReference>
<comment type="caution">
    <text evidence="1">The sequence shown here is derived from an EMBL/GenBank/DDBJ whole genome shotgun (WGS) entry which is preliminary data.</text>
</comment>
<accession>A0AA35U0Y3</accession>
<keyword evidence="2" id="KW-1185">Reference proteome</keyword>